<organism evidence="1 2">
    <name type="scientific">Pararcticibacter amylolyticus</name>
    <dbReference type="NCBI Taxonomy" id="2173175"/>
    <lineage>
        <taxon>Bacteria</taxon>
        <taxon>Pseudomonadati</taxon>
        <taxon>Bacteroidota</taxon>
        <taxon>Sphingobacteriia</taxon>
        <taxon>Sphingobacteriales</taxon>
        <taxon>Sphingobacteriaceae</taxon>
        <taxon>Pararcticibacter</taxon>
    </lineage>
</organism>
<proteinExistence type="predicted"/>
<sequence>MRPVYAVRPSRVYYSPARLYSPRYYGPVYRPFYRYYSPWLGLRFRVLPWGYVSFNYGPDLFYYYDGIFYRNHNDYYEVVTPPVGAEVPGLPAGAKEISINGQLYYEKNGVYYQEIQKDTDKKAYVVAGKDGELNTSGEAVPQEGDVVDKLPEGSRKVVINGLEYYLAPNGFYYQQTIEGDKSSFRVVGSSAEQEKN</sequence>
<dbReference type="InterPro" id="IPR045398">
    <property type="entry name" value="DUF6515"/>
</dbReference>
<comment type="caution">
    <text evidence="1">The sequence shown here is derived from an EMBL/GenBank/DDBJ whole genome shotgun (WGS) entry which is preliminary data.</text>
</comment>
<dbReference type="Pfam" id="PF20125">
    <property type="entry name" value="DUF6515"/>
    <property type="match status" value="1"/>
</dbReference>
<keyword evidence="2" id="KW-1185">Reference proteome</keyword>
<dbReference type="EMBL" id="QEAS01000012">
    <property type="protein sequence ID" value="PWG79760.1"/>
    <property type="molecule type" value="Genomic_DNA"/>
</dbReference>
<name>A0A2U2PEH6_9SPHI</name>
<gene>
    <name evidence="1" type="ORF">DDR33_15210</name>
</gene>
<evidence type="ECO:0000313" key="2">
    <source>
        <dbReference type="Proteomes" id="UP000245647"/>
    </source>
</evidence>
<dbReference type="Proteomes" id="UP000245647">
    <property type="component" value="Unassembled WGS sequence"/>
</dbReference>
<protein>
    <submittedName>
        <fullName evidence="1">Uncharacterized protein</fullName>
    </submittedName>
</protein>
<accession>A0A2U2PEH6</accession>
<reference evidence="1 2" key="1">
    <citation type="submission" date="2018-04" db="EMBL/GenBank/DDBJ databases">
        <title>Pedobacter chongqingensis sp. nov., isolated from a rottenly hemp rope.</title>
        <authorList>
            <person name="Cai Y."/>
        </authorList>
    </citation>
    <scope>NUCLEOTIDE SEQUENCE [LARGE SCALE GENOMIC DNA]</scope>
    <source>
        <strain evidence="1 2">FJ4-8</strain>
    </source>
</reference>
<dbReference type="AlphaFoldDB" id="A0A2U2PEH6"/>
<evidence type="ECO:0000313" key="1">
    <source>
        <dbReference type="EMBL" id="PWG79760.1"/>
    </source>
</evidence>